<dbReference type="EMBL" id="JAINUF010000004">
    <property type="protein sequence ID" value="KAJ8364097.1"/>
    <property type="molecule type" value="Genomic_DNA"/>
</dbReference>
<gene>
    <name evidence="1" type="ORF">SKAU_G00129280</name>
</gene>
<protein>
    <submittedName>
        <fullName evidence="1">Uncharacterized protein</fullName>
    </submittedName>
</protein>
<dbReference type="PANTHER" id="PTHR33104">
    <property type="entry name" value="SI:DKEY-29D5.2"/>
    <property type="match status" value="1"/>
</dbReference>
<dbReference type="Proteomes" id="UP001152622">
    <property type="component" value="Chromosome 4"/>
</dbReference>
<organism evidence="1 2">
    <name type="scientific">Synaphobranchus kaupii</name>
    <name type="common">Kaup's arrowtooth eel</name>
    <dbReference type="NCBI Taxonomy" id="118154"/>
    <lineage>
        <taxon>Eukaryota</taxon>
        <taxon>Metazoa</taxon>
        <taxon>Chordata</taxon>
        <taxon>Craniata</taxon>
        <taxon>Vertebrata</taxon>
        <taxon>Euteleostomi</taxon>
        <taxon>Actinopterygii</taxon>
        <taxon>Neopterygii</taxon>
        <taxon>Teleostei</taxon>
        <taxon>Anguilliformes</taxon>
        <taxon>Synaphobranchidae</taxon>
        <taxon>Synaphobranchus</taxon>
    </lineage>
</organism>
<name>A0A9Q1J116_SYNKA</name>
<keyword evidence="2" id="KW-1185">Reference proteome</keyword>
<evidence type="ECO:0000313" key="2">
    <source>
        <dbReference type="Proteomes" id="UP001152622"/>
    </source>
</evidence>
<sequence length="138" mass="15623">MGELLELEDELQSEDELLENLLAAERPGKGQCGTTAWAAAREASQKTSSRTDEEGIEIAVCRDGFLLRGLNMFWGEVFAYPLYLQKDLAKQHNISFFCTDQMCRYWPYLERVVGQFKDLGNLLSMKPVLCSPCQGPHN</sequence>
<reference evidence="1" key="1">
    <citation type="journal article" date="2023" name="Science">
        <title>Genome structures resolve the early diversification of teleost fishes.</title>
        <authorList>
            <person name="Parey E."/>
            <person name="Louis A."/>
            <person name="Montfort J."/>
            <person name="Bouchez O."/>
            <person name="Roques C."/>
            <person name="Iampietro C."/>
            <person name="Lluch J."/>
            <person name="Castinel A."/>
            <person name="Donnadieu C."/>
            <person name="Desvignes T."/>
            <person name="Floi Bucao C."/>
            <person name="Jouanno E."/>
            <person name="Wen M."/>
            <person name="Mejri S."/>
            <person name="Dirks R."/>
            <person name="Jansen H."/>
            <person name="Henkel C."/>
            <person name="Chen W.J."/>
            <person name="Zahm M."/>
            <person name="Cabau C."/>
            <person name="Klopp C."/>
            <person name="Thompson A.W."/>
            <person name="Robinson-Rechavi M."/>
            <person name="Braasch I."/>
            <person name="Lecointre G."/>
            <person name="Bobe J."/>
            <person name="Postlethwait J.H."/>
            <person name="Berthelot C."/>
            <person name="Roest Crollius H."/>
            <person name="Guiguen Y."/>
        </authorList>
    </citation>
    <scope>NUCLEOTIDE SEQUENCE</scope>
    <source>
        <strain evidence="1">WJC10195</strain>
    </source>
</reference>
<evidence type="ECO:0000313" key="1">
    <source>
        <dbReference type="EMBL" id="KAJ8364097.1"/>
    </source>
</evidence>
<comment type="caution">
    <text evidence="1">The sequence shown here is derived from an EMBL/GenBank/DDBJ whole genome shotgun (WGS) entry which is preliminary data.</text>
</comment>
<proteinExistence type="predicted"/>
<dbReference type="AlphaFoldDB" id="A0A9Q1J116"/>
<dbReference type="OrthoDB" id="8941301at2759"/>
<accession>A0A9Q1J116</accession>
<dbReference type="PANTHER" id="PTHR33104:SF2">
    <property type="entry name" value="CXC3 LIKE CYSTEINE CLUSTER DOMAIN-CONTAINING PROTEIN"/>
    <property type="match status" value="1"/>
</dbReference>